<dbReference type="Proteomes" id="UP000006329">
    <property type="component" value="Unassembled WGS sequence"/>
</dbReference>
<gene>
    <name evidence="2" type="ORF">LEP1GSC179_1540</name>
</gene>
<sequence>MSKRAIILAGGKGTRLRPYTTVLPKPLMPIGEYPILEVIVKQLVSSGFTHITMAVNHQAQLVQAFFQDGSKWNTKIDYSLENKPLGTMGPLKLISDLPSDFLVMNGDVLTDIDFSAFYKMHVESKSIFTISSKKRKQLIDYGVLETDGRGLLIGFREKPAQDYEVSMGVYMVNQAALDFIPKDSIFGFDHLMLKLIEINRPISVLPHEGYWLDIGRPDDYEKAIDEFETMKDTLFHD</sequence>
<dbReference type="Pfam" id="PF00483">
    <property type="entry name" value="NTP_transferase"/>
    <property type="match status" value="1"/>
</dbReference>
<dbReference type="InterPro" id="IPR029044">
    <property type="entry name" value="Nucleotide-diphossugar_trans"/>
</dbReference>
<dbReference type="GO" id="GO:0016740">
    <property type="term" value="F:transferase activity"/>
    <property type="evidence" value="ECO:0007669"/>
    <property type="project" value="UniProtKB-KW"/>
</dbReference>
<feature type="domain" description="Nucleotidyl transferase" evidence="1">
    <location>
        <begin position="5"/>
        <end position="226"/>
    </location>
</feature>
<dbReference type="RefSeq" id="WP_004475169.1">
    <property type="nucleotide sequence ID" value="NZ_AHON02000027.1"/>
</dbReference>
<dbReference type="InterPro" id="IPR005835">
    <property type="entry name" value="NTP_transferase_dom"/>
</dbReference>
<evidence type="ECO:0000313" key="3">
    <source>
        <dbReference type="Proteomes" id="UP000006329"/>
    </source>
</evidence>
<proteinExistence type="predicted"/>
<dbReference type="SUPFAM" id="SSF53448">
    <property type="entry name" value="Nucleotide-diphospho-sugar transferases"/>
    <property type="match status" value="1"/>
</dbReference>
<dbReference type="InterPro" id="IPR050486">
    <property type="entry name" value="Mannose-1P_guanyltransferase"/>
</dbReference>
<evidence type="ECO:0000259" key="1">
    <source>
        <dbReference type="Pfam" id="PF00483"/>
    </source>
</evidence>
<keyword evidence="3" id="KW-1185">Reference proteome</keyword>
<evidence type="ECO:0000313" key="2">
    <source>
        <dbReference type="EMBL" id="EKO34846.1"/>
    </source>
</evidence>
<comment type="caution">
    <text evidence="2">The sequence shown here is derived from an EMBL/GenBank/DDBJ whole genome shotgun (WGS) entry which is preliminary data.</text>
</comment>
<dbReference type="Gene3D" id="3.90.550.10">
    <property type="entry name" value="Spore Coat Polysaccharide Biosynthesis Protein SpsA, Chain A"/>
    <property type="match status" value="1"/>
</dbReference>
<dbReference type="AlphaFoldDB" id="A0A0E2BIV6"/>
<accession>A0A0E2BIV6</accession>
<name>A0A0E2BIV6_9LEPT</name>
<dbReference type="PANTHER" id="PTHR22572">
    <property type="entry name" value="SUGAR-1-PHOSPHATE GUANYL TRANSFERASE"/>
    <property type="match status" value="1"/>
</dbReference>
<keyword evidence="2" id="KW-0808">Transferase</keyword>
<reference evidence="2" key="1">
    <citation type="submission" date="2012-10" db="EMBL/GenBank/DDBJ databases">
        <authorList>
            <person name="Harkins D.M."/>
            <person name="Durkin A.S."/>
            <person name="Brinkac L.M."/>
            <person name="Haft D.H."/>
            <person name="Selengut J.D."/>
            <person name="Sanka R."/>
            <person name="DePew J."/>
            <person name="Purushe J."/>
            <person name="Matthias M.A."/>
            <person name="Vinetz J.M."/>
            <person name="Sutton G.G."/>
            <person name="Nierman W.C."/>
            <person name="Fouts D.E."/>
        </authorList>
    </citation>
    <scope>NUCLEOTIDE SEQUENCE [LARGE SCALE GENOMIC DNA]</scope>
    <source>
        <strain evidence="2">MOR084</strain>
    </source>
</reference>
<organism evidence="2 3">
    <name type="scientific">Leptospira santarosai str. MOR084</name>
    <dbReference type="NCBI Taxonomy" id="1049984"/>
    <lineage>
        <taxon>Bacteria</taxon>
        <taxon>Pseudomonadati</taxon>
        <taxon>Spirochaetota</taxon>
        <taxon>Spirochaetia</taxon>
        <taxon>Leptospirales</taxon>
        <taxon>Leptospiraceae</taxon>
        <taxon>Leptospira</taxon>
    </lineage>
</organism>
<dbReference type="EMBL" id="AHON02000027">
    <property type="protein sequence ID" value="EKO34846.1"/>
    <property type="molecule type" value="Genomic_DNA"/>
</dbReference>
<protein>
    <submittedName>
        <fullName evidence="2">Nucleotidyl transferase</fullName>
    </submittedName>
</protein>